<comment type="caution">
    <text evidence="1">The sequence shown here is derived from an EMBL/GenBank/DDBJ whole genome shotgun (WGS) entry which is preliminary data.</text>
</comment>
<protein>
    <submittedName>
        <fullName evidence="1">Uncharacterized protein</fullName>
    </submittedName>
</protein>
<proteinExistence type="predicted"/>
<evidence type="ECO:0000313" key="1">
    <source>
        <dbReference type="EMBL" id="MCF2564171.1"/>
    </source>
</evidence>
<dbReference type="RefSeq" id="WP_301638287.1">
    <property type="nucleotide sequence ID" value="NZ_JADYTN010000018.1"/>
</dbReference>
<sequence length="152" mass="17562">MKELSPEKKLRLEKLELLTYEVEVGNTHRVRKVKGTMLNSAFLLGELSDSRRTMIVRQVENERKPVRVESKDFEGVLINILIGYIQSKRCKLPFNEAFACKRLSLKSWPKDYIDGFIPNDFHVKREYLDEIARMVSIHVTANGLTLSHSEAA</sequence>
<gene>
    <name evidence="1" type="ORF">I6E12_08610</name>
</gene>
<accession>A0ABS9CJT7</accession>
<evidence type="ECO:0000313" key="2">
    <source>
        <dbReference type="Proteomes" id="UP001200470"/>
    </source>
</evidence>
<dbReference type="Proteomes" id="UP001200470">
    <property type="component" value="Unassembled WGS sequence"/>
</dbReference>
<dbReference type="EMBL" id="JADYTN010000018">
    <property type="protein sequence ID" value="MCF2564171.1"/>
    <property type="molecule type" value="Genomic_DNA"/>
</dbReference>
<name>A0ABS9CJT7_9BACT</name>
<reference evidence="1 2" key="1">
    <citation type="submission" date="2020-12" db="EMBL/GenBank/DDBJ databases">
        <title>Whole genome sequences of gut porcine anaerobes.</title>
        <authorList>
            <person name="Kubasova T."/>
            <person name="Jahodarova E."/>
            <person name="Rychlik I."/>
        </authorList>
    </citation>
    <scope>NUCLEOTIDE SEQUENCE [LARGE SCALE GENOMIC DNA]</scope>
    <source>
        <strain evidence="1 2">An925</strain>
    </source>
</reference>
<organism evidence="1 2">
    <name type="scientific">Xylanibacter brevis</name>
    <dbReference type="NCBI Taxonomy" id="83231"/>
    <lineage>
        <taxon>Bacteria</taxon>
        <taxon>Pseudomonadati</taxon>
        <taxon>Bacteroidota</taxon>
        <taxon>Bacteroidia</taxon>
        <taxon>Bacteroidales</taxon>
        <taxon>Prevotellaceae</taxon>
        <taxon>Xylanibacter</taxon>
    </lineage>
</organism>
<keyword evidence="2" id="KW-1185">Reference proteome</keyword>